<dbReference type="PROSITE" id="PS50966">
    <property type="entry name" value="ZF_SWIM"/>
    <property type="match status" value="1"/>
</dbReference>
<gene>
    <name evidence="7" type="primary">LOC107900256</name>
</gene>
<dbReference type="KEGG" id="ghi:107900256"/>
<dbReference type="PANTHER" id="PTHR31973:SF195">
    <property type="entry name" value="MUDR FAMILY TRANSPOSASE"/>
    <property type="match status" value="1"/>
</dbReference>
<feature type="domain" description="SWIM-type" evidence="5">
    <location>
        <begin position="223"/>
        <end position="255"/>
    </location>
</feature>
<dbReference type="Proteomes" id="UP000818029">
    <property type="component" value="Chromosome D08"/>
</dbReference>
<sequence>MESWEFFLTNLRKYVIRNDNICIISDREKGLIAAIRRSGVPWRSVYCIRHIASNFHKDYKNADWKRQVVAMAYELQPHIFLQRMIRLESGMEGQTNTSFRQWLGTMEPWQWAQSFDEGFCYGQMTTNLVEGINAVLLKTRHLPITSVFSATFYRLATLMPRMGQQQVDQIKAGHVFVEHVRDAMVVNRRLERSINVEKYSRRLETFRVTETISRRPGIPTRSYGVDLRNRRCECRRFETLHYPCAHVVAVCGGITVDWPPSKYGFPQP</sequence>
<dbReference type="GeneID" id="107900256"/>
<proteinExistence type="predicted"/>
<reference evidence="7" key="2">
    <citation type="submission" date="2025-08" db="UniProtKB">
        <authorList>
            <consortium name="RefSeq"/>
        </authorList>
    </citation>
    <scope>IDENTIFICATION</scope>
</reference>
<dbReference type="Pfam" id="PF04434">
    <property type="entry name" value="SWIM"/>
    <property type="match status" value="1"/>
</dbReference>
<dbReference type="PANTHER" id="PTHR31973">
    <property type="entry name" value="POLYPROTEIN, PUTATIVE-RELATED"/>
    <property type="match status" value="1"/>
</dbReference>
<dbReference type="STRING" id="3635.A0A1U8ITM3"/>
<dbReference type="SMART" id="SM00575">
    <property type="entry name" value="ZnF_PMZ"/>
    <property type="match status" value="1"/>
</dbReference>
<keyword evidence="1" id="KW-0479">Metal-binding</keyword>
<keyword evidence="2 4" id="KW-0863">Zinc-finger</keyword>
<name>A0A1U8ITM3_GOSHI</name>
<protein>
    <recommendedName>
        <fullName evidence="5">SWIM-type domain-containing protein</fullName>
    </recommendedName>
</protein>
<dbReference type="RefSeq" id="XP_016681421.1">
    <property type="nucleotide sequence ID" value="XM_016825932.2"/>
</dbReference>
<dbReference type="PaxDb" id="3635-A0A1U8ITM3"/>
<evidence type="ECO:0000256" key="2">
    <source>
        <dbReference type="ARBA" id="ARBA00022771"/>
    </source>
</evidence>
<keyword evidence="3" id="KW-0862">Zinc</keyword>
<dbReference type="InterPro" id="IPR007527">
    <property type="entry name" value="Znf_SWIM"/>
</dbReference>
<evidence type="ECO:0000259" key="5">
    <source>
        <dbReference type="PROSITE" id="PS50966"/>
    </source>
</evidence>
<evidence type="ECO:0000256" key="3">
    <source>
        <dbReference type="ARBA" id="ARBA00022833"/>
    </source>
</evidence>
<evidence type="ECO:0000313" key="7">
    <source>
        <dbReference type="RefSeq" id="XP_016681421.1"/>
    </source>
</evidence>
<dbReference type="GO" id="GO:0008270">
    <property type="term" value="F:zinc ion binding"/>
    <property type="evidence" value="ECO:0007669"/>
    <property type="project" value="UniProtKB-KW"/>
</dbReference>
<evidence type="ECO:0000256" key="4">
    <source>
        <dbReference type="PROSITE-ProRule" id="PRU00325"/>
    </source>
</evidence>
<reference evidence="6" key="1">
    <citation type="journal article" date="2020" name="Nat. Genet.">
        <title>Genomic diversifications of five Gossypium allopolyploid species and their impact on cotton improvement.</title>
        <authorList>
            <person name="Chen Z.J."/>
            <person name="Sreedasyam A."/>
            <person name="Ando A."/>
            <person name="Song Q."/>
            <person name="De Santiago L.M."/>
            <person name="Hulse-Kemp A.M."/>
            <person name="Ding M."/>
            <person name="Ye W."/>
            <person name="Kirkbride R.C."/>
            <person name="Jenkins J."/>
            <person name="Plott C."/>
            <person name="Lovell J."/>
            <person name="Lin Y.M."/>
            <person name="Vaughn R."/>
            <person name="Liu B."/>
            <person name="Simpson S."/>
            <person name="Scheffler B.E."/>
            <person name="Wen L."/>
            <person name="Saski C.A."/>
            <person name="Grover C.E."/>
            <person name="Hu G."/>
            <person name="Conover J.L."/>
            <person name="Carlson J.W."/>
            <person name="Shu S."/>
            <person name="Boston L.B."/>
            <person name="Williams M."/>
            <person name="Peterson D.G."/>
            <person name="McGee K."/>
            <person name="Jones D.C."/>
            <person name="Wendel J.F."/>
            <person name="Stelly D.M."/>
            <person name="Grimwood J."/>
            <person name="Schmutz J."/>
        </authorList>
    </citation>
    <scope>NUCLEOTIDE SEQUENCE [LARGE SCALE GENOMIC DNA]</scope>
    <source>
        <strain evidence="6">cv. TM-1</strain>
    </source>
</reference>
<evidence type="ECO:0000313" key="6">
    <source>
        <dbReference type="Proteomes" id="UP000818029"/>
    </source>
</evidence>
<organism evidence="6 7">
    <name type="scientific">Gossypium hirsutum</name>
    <name type="common">Upland cotton</name>
    <name type="synonym">Gossypium mexicanum</name>
    <dbReference type="NCBI Taxonomy" id="3635"/>
    <lineage>
        <taxon>Eukaryota</taxon>
        <taxon>Viridiplantae</taxon>
        <taxon>Streptophyta</taxon>
        <taxon>Embryophyta</taxon>
        <taxon>Tracheophyta</taxon>
        <taxon>Spermatophyta</taxon>
        <taxon>Magnoliopsida</taxon>
        <taxon>eudicotyledons</taxon>
        <taxon>Gunneridae</taxon>
        <taxon>Pentapetalae</taxon>
        <taxon>rosids</taxon>
        <taxon>malvids</taxon>
        <taxon>Malvales</taxon>
        <taxon>Malvaceae</taxon>
        <taxon>Malvoideae</taxon>
        <taxon>Gossypium</taxon>
    </lineage>
</organism>
<accession>A0A1U8ITM3</accession>
<dbReference type="InterPro" id="IPR006564">
    <property type="entry name" value="Znf_PMZ"/>
</dbReference>
<keyword evidence="6" id="KW-1185">Reference proteome</keyword>
<dbReference type="AlphaFoldDB" id="A0A1U8ITM3"/>
<evidence type="ECO:0000256" key="1">
    <source>
        <dbReference type="ARBA" id="ARBA00022723"/>
    </source>
</evidence>